<evidence type="ECO:0000313" key="2">
    <source>
        <dbReference type="Proteomes" id="UP000218327"/>
    </source>
</evidence>
<comment type="caution">
    <text evidence="1">The sequence shown here is derived from an EMBL/GenBank/DDBJ whole genome shotgun (WGS) entry which is preliminary data.</text>
</comment>
<dbReference type="AlphaFoldDB" id="A0A2A5AYE5"/>
<reference evidence="2" key="1">
    <citation type="submission" date="2017-08" db="EMBL/GenBank/DDBJ databases">
        <title>A dynamic microbial community with high functional redundancy inhabits the cold, oxic subseafloor aquifer.</title>
        <authorList>
            <person name="Tully B.J."/>
            <person name="Wheat C.G."/>
            <person name="Glazer B.T."/>
            <person name="Huber J.A."/>
        </authorList>
    </citation>
    <scope>NUCLEOTIDE SEQUENCE [LARGE SCALE GENOMIC DNA]</scope>
</reference>
<proteinExistence type="predicted"/>
<evidence type="ECO:0000313" key="1">
    <source>
        <dbReference type="EMBL" id="PCJ24121.1"/>
    </source>
</evidence>
<protein>
    <submittedName>
        <fullName evidence="1">Uncharacterized protein</fullName>
    </submittedName>
</protein>
<organism evidence="1 2">
    <name type="scientific">SAR86 cluster bacterium</name>
    <dbReference type="NCBI Taxonomy" id="2030880"/>
    <lineage>
        <taxon>Bacteria</taxon>
        <taxon>Pseudomonadati</taxon>
        <taxon>Pseudomonadota</taxon>
        <taxon>Gammaproteobacteria</taxon>
        <taxon>SAR86 cluster</taxon>
    </lineage>
</organism>
<dbReference type="Proteomes" id="UP000218327">
    <property type="component" value="Unassembled WGS sequence"/>
</dbReference>
<dbReference type="EMBL" id="NVVJ01000030">
    <property type="protein sequence ID" value="PCJ24121.1"/>
    <property type="molecule type" value="Genomic_DNA"/>
</dbReference>
<sequence length="117" mass="13347">MTDKPENPHFNGLTPAEAERLAMLAEEAAEVIQIIGKILRHGYENFHPDAPETTNRELLAMEVGDFTSIADKMVEVGDIPFGMVEKYFWDNSGSTWMYKLQHTHHQKDAMLEERAKS</sequence>
<accession>A0A2A5AYE5</accession>
<gene>
    <name evidence="1" type="ORF">COA96_10270</name>
</gene>
<name>A0A2A5AYE5_9GAMM</name>